<evidence type="ECO:0000313" key="4">
    <source>
        <dbReference type="EMBL" id="QHN41767.1"/>
    </source>
</evidence>
<dbReference type="SUPFAM" id="SSF46785">
    <property type="entry name" value="Winged helix' DNA-binding domain"/>
    <property type="match status" value="1"/>
</dbReference>
<dbReference type="AlphaFoldDB" id="A0A857MQM8"/>
<reference evidence="4" key="1">
    <citation type="journal article" date="2021" name="Nat. Microbiol.">
        <title>Cocultivation of an ultrasmall environmental parasitic bacterium with lytic ability against bacteria associated with wastewater foams.</title>
        <authorList>
            <person name="Batinovic S."/>
            <person name="Rose J.J.A."/>
            <person name="Ratcliffe J."/>
            <person name="Seviour R.J."/>
            <person name="Petrovski S."/>
        </authorList>
    </citation>
    <scope>NUCLEOTIDE SEQUENCE</scope>
    <source>
        <strain evidence="4">CON44</strain>
    </source>
</reference>
<dbReference type="InterPro" id="IPR036390">
    <property type="entry name" value="WH_DNA-bd_sf"/>
</dbReference>
<sequence length="161" mass="17547">MPASPAPEQATCAVLTEFLHRFLSAAKTNATDFLADSELTLSQLKVLFTLGHHDGPMSVNEIAERIHLSLAATGRTVDKLVGATLVDRREDQADRRVKRISLTSAGQRFIDSERAVKDDTVARFVSTLPADVGEQLRAALDLVVHADTDYFAECTRGPRTA</sequence>
<keyword evidence="1" id="KW-0805">Transcription regulation</keyword>
<dbReference type="PANTHER" id="PTHR42756:SF1">
    <property type="entry name" value="TRANSCRIPTIONAL REPRESSOR OF EMRAB OPERON"/>
    <property type="match status" value="1"/>
</dbReference>
<dbReference type="InterPro" id="IPR036388">
    <property type="entry name" value="WH-like_DNA-bd_sf"/>
</dbReference>
<organism evidence="4">
    <name type="scientific">Gordonia amarae</name>
    <dbReference type="NCBI Taxonomy" id="36821"/>
    <lineage>
        <taxon>Bacteria</taxon>
        <taxon>Bacillati</taxon>
        <taxon>Actinomycetota</taxon>
        <taxon>Actinomycetes</taxon>
        <taxon>Mycobacteriales</taxon>
        <taxon>Gordoniaceae</taxon>
        <taxon>Gordonia</taxon>
    </lineage>
</organism>
<keyword evidence="3" id="KW-0804">Transcription</keyword>
<dbReference type="InterPro" id="IPR000835">
    <property type="entry name" value="HTH_MarR-typ"/>
</dbReference>
<dbReference type="EMBL" id="CP045810">
    <property type="protein sequence ID" value="QHN41767.1"/>
    <property type="molecule type" value="Genomic_DNA"/>
</dbReference>
<dbReference type="GO" id="GO:0003700">
    <property type="term" value="F:DNA-binding transcription factor activity"/>
    <property type="evidence" value="ECO:0007669"/>
    <property type="project" value="InterPro"/>
</dbReference>
<protein>
    <submittedName>
        <fullName evidence="4">MarR family transcriptional regulator</fullName>
    </submittedName>
</protein>
<dbReference type="SMART" id="SM00347">
    <property type="entry name" value="HTH_MARR"/>
    <property type="match status" value="1"/>
</dbReference>
<dbReference type="PANTHER" id="PTHR42756">
    <property type="entry name" value="TRANSCRIPTIONAL REGULATOR, MARR"/>
    <property type="match status" value="1"/>
</dbReference>
<dbReference type="PROSITE" id="PS50995">
    <property type="entry name" value="HTH_MARR_2"/>
    <property type="match status" value="1"/>
</dbReference>
<proteinExistence type="predicted"/>
<keyword evidence="2" id="KW-0238">DNA-binding</keyword>
<dbReference type="Gene3D" id="1.10.10.10">
    <property type="entry name" value="Winged helix-like DNA-binding domain superfamily/Winged helix DNA-binding domain"/>
    <property type="match status" value="1"/>
</dbReference>
<gene>
    <name evidence="4" type="ORF">GII30_03230</name>
</gene>
<accession>A0A857MQM8</accession>
<name>A0A857MQM8_9ACTN</name>
<evidence type="ECO:0000256" key="1">
    <source>
        <dbReference type="ARBA" id="ARBA00023015"/>
    </source>
</evidence>
<evidence type="ECO:0000256" key="3">
    <source>
        <dbReference type="ARBA" id="ARBA00023163"/>
    </source>
</evidence>
<dbReference type="Pfam" id="PF01047">
    <property type="entry name" value="MarR"/>
    <property type="match status" value="1"/>
</dbReference>
<dbReference type="GO" id="GO:0003677">
    <property type="term" value="F:DNA binding"/>
    <property type="evidence" value="ECO:0007669"/>
    <property type="project" value="UniProtKB-KW"/>
</dbReference>
<evidence type="ECO:0000256" key="2">
    <source>
        <dbReference type="ARBA" id="ARBA00023125"/>
    </source>
</evidence>
<dbReference type="PRINTS" id="PR00598">
    <property type="entry name" value="HTHMARR"/>
</dbReference>